<accession>A0A1F5SKA5</accession>
<dbReference type="Proteomes" id="UP000178925">
    <property type="component" value="Unassembled WGS sequence"/>
</dbReference>
<evidence type="ECO:0000313" key="2">
    <source>
        <dbReference type="Proteomes" id="UP000178925"/>
    </source>
</evidence>
<sequence length="319" mass="35991">MGMGIAGLLQKIGVNGNAVELPHGYHTRVFLLDGSVIKVISKPELSDLTLASQLADDILRYATELERIGVQSPALQVNLVDYNGRWNLVVTSSFCGLDVSERLSRSSVEDCTKIADSILTMLRQFFLNPVQGGSLEIQAGVDPKPANFCLDGHGLHFVDCMPPRIRRSGIAIVEFPAPVSKQGYQMAYFRHFDMRGILAVLQTQLCRLRPEFRPMFRQILRQFAEEFRGNGLVCYLDEFVGSRFVTANTANRLAIIHSLRCDDMYEMRDIACQLALEDPNVARQTKVEKIFTLSHFYNDKPSVKNTEEIKTILRKFTVR</sequence>
<evidence type="ECO:0008006" key="3">
    <source>
        <dbReference type="Google" id="ProtNLM"/>
    </source>
</evidence>
<dbReference type="EMBL" id="MFGC01000033">
    <property type="protein sequence ID" value="OGF26691.1"/>
    <property type="molecule type" value="Genomic_DNA"/>
</dbReference>
<name>A0A1F5SKA5_9BACT</name>
<organism evidence="1 2">
    <name type="scientific">Candidatus Falkowbacteria bacterium RIFOXYA2_FULL_47_9</name>
    <dbReference type="NCBI Taxonomy" id="1797995"/>
    <lineage>
        <taxon>Bacteria</taxon>
        <taxon>Candidatus Falkowiibacteriota</taxon>
    </lineage>
</organism>
<protein>
    <recommendedName>
        <fullName evidence="3">Aminoglycoside phosphotransferase domain-containing protein</fullName>
    </recommendedName>
</protein>
<gene>
    <name evidence="1" type="ORF">A2242_01845</name>
</gene>
<reference evidence="1 2" key="1">
    <citation type="journal article" date="2016" name="Nat. Commun.">
        <title>Thousands of microbial genomes shed light on interconnected biogeochemical processes in an aquifer system.</title>
        <authorList>
            <person name="Anantharaman K."/>
            <person name="Brown C.T."/>
            <person name="Hug L.A."/>
            <person name="Sharon I."/>
            <person name="Castelle C.J."/>
            <person name="Probst A.J."/>
            <person name="Thomas B.C."/>
            <person name="Singh A."/>
            <person name="Wilkins M.J."/>
            <person name="Karaoz U."/>
            <person name="Brodie E.L."/>
            <person name="Williams K.H."/>
            <person name="Hubbard S.S."/>
            <person name="Banfield J.F."/>
        </authorList>
    </citation>
    <scope>NUCLEOTIDE SEQUENCE [LARGE SCALE GENOMIC DNA]</scope>
</reference>
<comment type="caution">
    <text evidence="1">The sequence shown here is derived from an EMBL/GenBank/DDBJ whole genome shotgun (WGS) entry which is preliminary data.</text>
</comment>
<evidence type="ECO:0000313" key="1">
    <source>
        <dbReference type="EMBL" id="OGF26691.1"/>
    </source>
</evidence>
<proteinExistence type="predicted"/>
<dbReference type="AlphaFoldDB" id="A0A1F5SKA5"/>